<evidence type="ECO:0000256" key="1">
    <source>
        <dbReference type="SAM" id="MobiDB-lite"/>
    </source>
</evidence>
<evidence type="ECO:0000313" key="3">
    <source>
        <dbReference type="Proteomes" id="UP000198644"/>
    </source>
</evidence>
<proteinExistence type="predicted"/>
<reference evidence="2 3" key="1">
    <citation type="submission" date="2016-10" db="EMBL/GenBank/DDBJ databases">
        <authorList>
            <person name="de Groot N.N."/>
        </authorList>
    </citation>
    <scope>NUCLEOTIDE SEQUENCE [LARGE SCALE GENOMIC DNA]</scope>
    <source>
        <strain evidence="2 3">CGMCC 1.9167</strain>
    </source>
</reference>
<protein>
    <submittedName>
        <fullName evidence="2">Uncharacterized protein</fullName>
    </submittedName>
</protein>
<evidence type="ECO:0000313" key="2">
    <source>
        <dbReference type="EMBL" id="SFR80791.1"/>
    </source>
</evidence>
<keyword evidence="3" id="KW-1185">Reference proteome</keyword>
<gene>
    <name evidence="2" type="ORF">SAMN05216203_3114</name>
</gene>
<dbReference type="RefSeq" id="WP_092015245.1">
    <property type="nucleotide sequence ID" value="NZ_FOYW01000003.1"/>
</dbReference>
<dbReference type="EMBL" id="FOYW01000003">
    <property type="protein sequence ID" value="SFR80791.1"/>
    <property type="molecule type" value="Genomic_DNA"/>
</dbReference>
<organism evidence="2 3">
    <name type="scientific">Marinobacter daqiaonensis</name>
    <dbReference type="NCBI Taxonomy" id="650891"/>
    <lineage>
        <taxon>Bacteria</taxon>
        <taxon>Pseudomonadati</taxon>
        <taxon>Pseudomonadota</taxon>
        <taxon>Gammaproteobacteria</taxon>
        <taxon>Pseudomonadales</taxon>
        <taxon>Marinobacteraceae</taxon>
        <taxon>Marinobacter</taxon>
    </lineage>
</organism>
<dbReference type="STRING" id="650891.SAMN05216203_3114"/>
<accession>A0A1I6JPF0</accession>
<feature type="region of interest" description="Disordered" evidence="1">
    <location>
        <begin position="60"/>
        <end position="102"/>
    </location>
</feature>
<sequence>MPQIMLLPLYPRPALRRLSANPEHQNLTRRRRWEGASLWLAMLMLLLVQPLFVEAEAHDSRLPQGPGEFCSPKQSREAPSRTLAGGVEPELARAAGPDRVGA</sequence>
<dbReference type="Proteomes" id="UP000198644">
    <property type="component" value="Unassembled WGS sequence"/>
</dbReference>
<dbReference type="AlphaFoldDB" id="A0A1I6JPF0"/>
<name>A0A1I6JPF0_9GAMM</name>